<gene>
    <name evidence="8 9" type="primary">rpsF</name>
    <name evidence="9" type="ORF">K6V98_05380</name>
</gene>
<dbReference type="InterPro" id="IPR020815">
    <property type="entry name" value="Ribosomal_bS6_CS"/>
</dbReference>
<accession>A0ABS7MKE7</accession>
<evidence type="ECO:0000256" key="5">
    <source>
        <dbReference type="ARBA" id="ARBA00023274"/>
    </source>
</evidence>
<evidence type="ECO:0000256" key="3">
    <source>
        <dbReference type="ARBA" id="ARBA00022884"/>
    </source>
</evidence>
<keyword evidence="3 8" id="KW-0694">RNA-binding</keyword>
<dbReference type="InterPro" id="IPR014717">
    <property type="entry name" value="Transl_elong_EF1B/ribsomal_bS6"/>
</dbReference>
<proteinExistence type="inferred from homology"/>
<organism evidence="9 10">
    <name type="scientific">Collinsella ureilytica</name>
    <dbReference type="NCBI Taxonomy" id="2869515"/>
    <lineage>
        <taxon>Bacteria</taxon>
        <taxon>Bacillati</taxon>
        <taxon>Actinomycetota</taxon>
        <taxon>Coriobacteriia</taxon>
        <taxon>Coriobacteriales</taxon>
        <taxon>Coriobacteriaceae</taxon>
        <taxon>Collinsella</taxon>
    </lineage>
</organism>
<keyword evidence="2 8" id="KW-0699">rRNA-binding</keyword>
<sequence length="98" mass="11311">MKAYELLFFVDPSLDPETRLAVMKRIDTTITEGNGKVDNVDEWGKRRLAYEINKLTEGDYTLINFHADSSTIAELDRVLRITDAVVRHMIVRRENVAE</sequence>
<reference evidence="9 10" key="1">
    <citation type="submission" date="2021-08" db="EMBL/GenBank/DDBJ databases">
        <title>Collinsella faecalis sp. nov. isolated from swine faeces.</title>
        <authorList>
            <person name="Oh B.S."/>
            <person name="Lee J.H."/>
        </authorList>
    </citation>
    <scope>NUCLEOTIDE SEQUENCE [LARGE SCALE GENOMIC DNA]</scope>
    <source>
        <strain evidence="9 10">AGMB00827</strain>
    </source>
</reference>
<dbReference type="InterPro" id="IPR000529">
    <property type="entry name" value="Ribosomal_bS6"/>
</dbReference>
<name>A0ABS7MKE7_9ACTN</name>
<dbReference type="CDD" id="cd00473">
    <property type="entry name" value="bS6"/>
    <property type="match status" value="1"/>
</dbReference>
<protein>
    <recommendedName>
        <fullName evidence="7 8">Small ribosomal subunit protein bS6</fullName>
    </recommendedName>
</protein>
<comment type="caution">
    <text evidence="9">The sequence shown here is derived from an EMBL/GenBank/DDBJ whole genome shotgun (WGS) entry which is preliminary data.</text>
</comment>
<dbReference type="PANTHER" id="PTHR21011">
    <property type="entry name" value="MITOCHONDRIAL 28S RIBOSOMAL PROTEIN S6"/>
    <property type="match status" value="1"/>
</dbReference>
<evidence type="ECO:0000313" key="9">
    <source>
        <dbReference type="EMBL" id="MBY4797788.1"/>
    </source>
</evidence>
<dbReference type="GO" id="GO:0005840">
    <property type="term" value="C:ribosome"/>
    <property type="evidence" value="ECO:0007669"/>
    <property type="project" value="UniProtKB-KW"/>
</dbReference>
<dbReference type="PANTHER" id="PTHR21011:SF1">
    <property type="entry name" value="SMALL RIBOSOMAL SUBUNIT PROTEIN BS6M"/>
    <property type="match status" value="1"/>
</dbReference>
<dbReference type="EMBL" id="JAIMFO010000006">
    <property type="protein sequence ID" value="MBY4797788.1"/>
    <property type="molecule type" value="Genomic_DNA"/>
</dbReference>
<keyword evidence="4 8" id="KW-0689">Ribosomal protein</keyword>
<dbReference type="NCBIfam" id="TIGR00166">
    <property type="entry name" value="S6"/>
    <property type="match status" value="1"/>
</dbReference>
<dbReference type="Gene3D" id="3.30.70.60">
    <property type="match status" value="1"/>
</dbReference>
<evidence type="ECO:0000313" key="10">
    <source>
        <dbReference type="Proteomes" id="UP000700908"/>
    </source>
</evidence>
<keyword evidence="5 8" id="KW-0687">Ribonucleoprotein</keyword>
<evidence type="ECO:0000256" key="6">
    <source>
        <dbReference type="ARBA" id="ARBA00035104"/>
    </source>
</evidence>
<dbReference type="HAMAP" id="MF_00360">
    <property type="entry name" value="Ribosomal_bS6"/>
    <property type="match status" value="1"/>
</dbReference>
<dbReference type="SUPFAM" id="SSF54995">
    <property type="entry name" value="Ribosomal protein S6"/>
    <property type="match status" value="1"/>
</dbReference>
<evidence type="ECO:0000256" key="7">
    <source>
        <dbReference type="ARBA" id="ARBA00035294"/>
    </source>
</evidence>
<comment type="function">
    <text evidence="6 8">Binds together with bS18 to 16S ribosomal RNA.</text>
</comment>
<evidence type="ECO:0000256" key="2">
    <source>
        <dbReference type="ARBA" id="ARBA00022730"/>
    </source>
</evidence>
<dbReference type="InterPro" id="IPR035980">
    <property type="entry name" value="Ribosomal_bS6_sf"/>
</dbReference>
<evidence type="ECO:0000256" key="4">
    <source>
        <dbReference type="ARBA" id="ARBA00022980"/>
    </source>
</evidence>
<dbReference type="InterPro" id="IPR020814">
    <property type="entry name" value="Ribosomal_S6_plastid/chlpt"/>
</dbReference>
<dbReference type="Pfam" id="PF01250">
    <property type="entry name" value="Ribosomal_S6"/>
    <property type="match status" value="1"/>
</dbReference>
<comment type="similarity">
    <text evidence="1 8">Belongs to the bacterial ribosomal protein bS6 family.</text>
</comment>
<dbReference type="PROSITE" id="PS01048">
    <property type="entry name" value="RIBOSOMAL_S6"/>
    <property type="match status" value="1"/>
</dbReference>
<dbReference type="RefSeq" id="WP_222199500.1">
    <property type="nucleotide sequence ID" value="NZ_JAIMFO010000006.1"/>
</dbReference>
<keyword evidence="10" id="KW-1185">Reference proteome</keyword>
<evidence type="ECO:0000256" key="8">
    <source>
        <dbReference type="HAMAP-Rule" id="MF_00360"/>
    </source>
</evidence>
<evidence type="ECO:0000256" key="1">
    <source>
        <dbReference type="ARBA" id="ARBA00009512"/>
    </source>
</evidence>
<dbReference type="Proteomes" id="UP000700908">
    <property type="component" value="Unassembled WGS sequence"/>
</dbReference>